<dbReference type="RefSeq" id="WP_002303281.1">
    <property type="nucleotide sequence ID" value="NZ_JH808734.1"/>
</dbReference>
<sequence>MSNLKVGDIVFYKGDEGIIREVMTDGKENFYRVDVSRKSILYLYEDELDLGTQKLNDNQKMVFDYLKSNVEQGGKSVMYSIFLLGDWDSRIGAARNVDIAYCGLNGKQEAEVLSAFAQWGLEQEEAE</sequence>
<proteinExistence type="predicted"/>
<name>A0AAV3GR01_ENTFC</name>
<reference evidence="1 2" key="1">
    <citation type="submission" date="2012-04" db="EMBL/GenBank/DDBJ databases">
        <authorList>
            <person name="Weinstock G."/>
            <person name="Sodergren E."/>
            <person name="Lobos E.A."/>
            <person name="Fulton L."/>
            <person name="Fulton R."/>
            <person name="Courtney L."/>
            <person name="Fronick C."/>
            <person name="O'Laughlin M."/>
            <person name="Godfrey J."/>
            <person name="Wilson R.M."/>
            <person name="Miner T."/>
            <person name="Farmer C."/>
            <person name="Delehaunty K."/>
            <person name="Cordes M."/>
            <person name="Minx P."/>
            <person name="Tomlinson C."/>
            <person name="Chen J."/>
            <person name="Wollam A."/>
            <person name="Pepin K.H."/>
            <person name="Bhonagiri V."/>
            <person name="Zhang X."/>
            <person name="Suruliraj S."/>
            <person name="Warren W."/>
            <person name="Mitreva M."/>
            <person name="Mardis E.R."/>
            <person name="Wilson R.K."/>
        </authorList>
    </citation>
    <scope>NUCLEOTIDE SEQUENCE [LARGE SCALE GENOMIC DNA]</scope>
    <source>
        <strain evidence="1 2">R496</strain>
    </source>
</reference>
<dbReference type="AlphaFoldDB" id="A0AAV3GR01"/>
<comment type="caution">
    <text evidence="1">The sequence shown here is derived from an EMBL/GenBank/DDBJ whole genome shotgun (WGS) entry which is preliminary data.</text>
</comment>
<organism evidence="1 2">
    <name type="scientific">Enterococcus faecium R496</name>
    <dbReference type="NCBI Taxonomy" id="1134836"/>
    <lineage>
        <taxon>Bacteria</taxon>
        <taxon>Bacillati</taxon>
        <taxon>Bacillota</taxon>
        <taxon>Bacilli</taxon>
        <taxon>Lactobacillales</taxon>
        <taxon>Enterococcaceae</taxon>
        <taxon>Enterococcus</taxon>
    </lineage>
</organism>
<evidence type="ECO:0000313" key="2">
    <source>
        <dbReference type="Proteomes" id="UP000006402"/>
    </source>
</evidence>
<evidence type="ECO:0000313" key="1">
    <source>
        <dbReference type="EMBL" id="EJX47357.1"/>
    </source>
</evidence>
<dbReference type="GeneID" id="66454971"/>
<gene>
    <name evidence="1" type="ORF">HMPREF1378_03275</name>
</gene>
<protein>
    <recommendedName>
        <fullName evidence="3">DUF1642 domain-containing protein</fullName>
    </recommendedName>
</protein>
<dbReference type="EMBL" id="AMAH01000291">
    <property type="protein sequence ID" value="EJX47357.1"/>
    <property type="molecule type" value="Genomic_DNA"/>
</dbReference>
<evidence type="ECO:0008006" key="3">
    <source>
        <dbReference type="Google" id="ProtNLM"/>
    </source>
</evidence>
<dbReference type="Proteomes" id="UP000006402">
    <property type="component" value="Unassembled WGS sequence"/>
</dbReference>
<accession>A0AAV3GR01</accession>